<dbReference type="InterPro" id="IPR029044">
    <property type="entry name" value="Nucleotide-diphossugar_trans"/>
</dbReference>
<evidence type="ECO:0000259" key="1">
    <source>
        <dbReference type="Pfam" id="PF00535"/>
    </source>
</evidence>
<name>A0ABX0GUR2_9ACTN</name>
<dbReference type="Proteomes" id="UP000800981">
    <property type="component" value="Unassembled WGS sequence"/>
</dbReference>
<proteinExistence type="predicted"/>
<organism evidence="2 3">
    <name type="scientific">Motilibacter deserti</name>
    <dbReference type="NCBI Taxonomy" id="2714956"/>
    <lineage>
        <taxon>Bacteria</taxon>
        <taxon>Bacillati</taxon>
        <taxon>Actinomycetota</taxon>
        <taxon>Actinomycetes</taxon>
        <taxon>Motilibacterales</taxon>
        <taxon>Motilibacteraceae</taxon>
        <taxon>Motilibacter</taxon>
    </lineage>
</organism>
<dbReference type="Pfam" id="PF00535">
    <property type="entry name" value="Glycos_transf_2"/>
    <property type="match status" value="1"/>
</dbReference>
<evidence type="ECO:0000313" key="3">
    <source>
        <dbReference type="Proteomes" id="UP000800981"/>
    </source>
</evidence>
<sequence>MPTPPADPSPPPAEAAEAVEAIGASAATGPVAPAARAWPPVSVIMPVLNEERHLRTAVRHVLEQGYPGELELVLALGPSRDRTDAIAEALAAADPRVRTVR</sequence>
<protein>
    <submittedName>
        <fullName evidence="2">Glycosyltransferase</fullName>
    </submittedName>
</protein>
<accession>A0ABX0GUR2</accession>
<reference evidence="2 3" key="1">
    <citation type="submission" date="2020-03" db="EMBL/GenBank/DDBJ databases">
        <title>Two novel Motilibacter sp.</title>
        <authorList>
            <person name="Liu S."/>
        </authorList>
    </citation>
    <scope>NUCLEOTIDE SEQUENCE [LARGE SCALE GENOMIC DNA]</scope>
    <source>
        <strain evidence="2 3">E257</strain>
    </source>
</reference>
<dbReference type="InterPro" id="IPR001173">
    <property type="entry name" value="Glyco_trans_2-like"/>
</dbReference>
<dbReference type="RefSeq" id="WP_166282398.1">
    <property type="nucleotide sequence ID" value="NZ_JAANNP010000009.1"/>
</dbReference>
<evidence type="ECO:0000313" key="2">
    <source>
        <dbReference type="EMBL" id="NHC14653.1"/>
    </source>
</evidence>
<dbReference type="EMBL" id="JAANNP010000009">
    <property type="protein sequence ID" value="NHC14653.1"/>
    <property type="molecule type" value="Genomic_DNA"/>
</dbReference>
<dbReference type="Gene3D" id="3.90.550.10">
    <property type="entry name" value="Spore Coat Polysaccharide Biosynthesis Protein SpsA, Chain A"/>
    <property type="match status" value="1"/>
</dbReference>
<gene>
    <name evidence="2" type="ORF">G9H71_12770</name>
</gene>
<comment type="caution">
    <text evidence="2">The sequence shown here is derived from an EMBL/GenBank/DDBJ whole genome shotgun (WGS) entry which is preliminary data.</text>
</comment>
<keyword evidence="3" id="KW-1185">Reference proteome</keyword>
<feature type="non-terminal residue" evidence="2">
    <location>
        <position position="101"/>
    </location>
</feature>
<dbReference type="SUPFAM" id="SSF53448">
    <property type="entry name" value="Nucleotide-diphospho-sugar transferases"/>
    <property type="match status" value="1"/>
</dbReference>
<feature type="domain" description="Glycosyltransferase 2-like" evidence="1">
    <location>
        <begin position="42"/>
        <end position="101"/>
    </location>
</feature>